<accession>A0ABY3PTD9</accession>
<dbReference type="InterPro" id="IPR012910">
    <property type="entry name" value="Plug_dom"/>
</dbReference>
<dbReference type="InterPro" id="IPR037066">
    <property type="entry name" value="Plug_dom_sf"/>
</dbReference>
<dbReference type="SUPFAM" id="SSF56935">
    <property type="entry name" value="Porins"/>
    <property type="match status" value="1"/>
</dbReference>
<keyword evidence="2" id="KW-0472">Membrane</keyword>
<dbReference type="PANTHER" id="PTHR30069">
    <property type="entry name" value="TONB-DEPENDENT OUTER MEMBRANE RECEPTOR"/>
    <property type="match status" value="1"/>
</dbReference>
<dbReference type="RefSeq" id="WP_230844089.1">
    <property type="nucleotide sequence ID" value="NZ_CP063845.1"/>
</dbReference>
<keyword evidence="2" id="KW-0813">Transport</keyword>
<dbReference type="Gene3D" id="2.170.130.10">
    <property type="entry name" value="TonB-dependent receptor, plug domain"/>
    <property type="match status" value="1"/>
</dbReference>
<keyword evidence="2" id="KW-1134">Transmembrane beta strand</keyword>
<evidence type="ECO:0000256" key="2">
    <source>
        <dbReference type="PROSITE-ProRule" id="PRU01360"/>
    </source>
</evidence>
<evidence type="ECO:0000313" key="4">
    <source>
        <dbReference type="EMBL" id="UFP96753.1"/>
    </source>
</evidence>
<dbReference type="InterPro" id="IPR039426">
    <property type="entry name" value="TonB-dep_rcpt-like"/>
</dbReference>
<keyword evidence="2" id="KW-0998">Cell outer membrane</keyword>
<organism evidence="4 5">
    <name type="scientific">Gloeobacter morelensis MG652769</name>
    <dbReference type="NCBI Taxonomy" id="2781736"/>
    <lineage>
        <taxon>Bacteria</taxon>
        <taxon>Bacillati</taxon>
        <taxon>Cyanobacteriota</taxon>
        <taxon>Cyanophyceae</taxon>
        <taxon>Gloeobacterales</taxon>
        <taxon>Gloeobacteraceae</taxon>
        <taxon>Gloeobacter</taxon>
        <taxon>Gloeobacter morelensis</taxon>
    </lineage>
</organism>
<dbReference type="PANTHER" id="PTHR30069:SF29">
    <property type="entry name" value="HEMOGLOBIN AND HEMOGLOBIN-HAPTOGLOBIN-BINDING PROTEIN 1-RELATED"/>
    <property type="match status" value="1"/>
</dbReference>
<dbReference type="EMBL" id="CP063845">
    <property type="protein sequence ID" value="UFP96753.1"/>
    <property type="molecule type" value="Genomic_DNA"/>
</dbReference>
<reference evidence="4 5" key="1">
    <citation type="journal article" date="2021" name="Genome Biol. Evol.">
        <title>Complete Genome Sequencing of a Novel Gloeobacter Species from a Waterfall Cave in Mexico.</title>
        <authorList>
            <person name="Saw J.H."/>
            <person name="Cardona T."/>
            <person name="Montejano G."/>
        </authorList>
    </citation>
    <scope>NUCLEOTIDE SEQUENCE [LARGE SCALE GENOMIC DNA]</scope>
    <source>
        <strain evidence="4">MG652769</strain>
    </source>
</reference>
<dbReference type="PROSITE" id="PS52016">
    <property type="entry name" value="TONB_DEPENDENT_REC_3"/>
    <property type="match status" value="1"/>
</dbReference>
<evidence type="ECO:0000259" key="3">
    <source>
        <dbReference type="Pfam" id="PF07715"/>
    </source>
</evidence>
<evidence type="ECO:0000313" key="5">
    <source>
        <dbReference type="Proteomes" id="UP001054846"/>
    </source>
</evidence>
<dbReference type="Proteomes" id="UP001054846">
    <property type="component" value="Chromosome"/>
</dbReference>
<keyword evidence="2" id="KW-0812">Transmembrane</keyword>
<sequence length="265" mass="27842">MVLGWSRGVALTVALGSAALAGGAVRAEQASDLLKDQTQAQGLIEPAVVGEDLPEVTVTASKSREEQVFRVPLPVTVLSQQRASERDGTTIVDLLKGETGVWVQSSGPGQGTPFVRGVTGREVLLLQDGFRISPAFIRSGPNQYLALLDPYAFERLEVARGPVSVLYGSDALGGAVNVVGSTPQFTGEATQAKGRVYAGYGTANAERSGRLEVSRAARARLSAWGSPTGASTIFTWGAAPTRSCCSRTPIRAWRAARATSITRVN</sequence>
<feature type="domain" description="TonB-dependent receptor plug" evidence="3">
    <location>
        <begin position="70"/>
        <end position="175"/>
    </location>
</feature>
<keyword evidence="1" id="KW-0732">Signal</keyword>
<proteinExistence type="inferred from homology"/>
<name>A0ABY3PTD9_9CYAN</name>
<comment type="similarity">
    <text evidence="2">Belongs to the TonB-dependent receptor family.</text>
</comment>
<evidence type="ECO:0000256" key="1">
    <source>
        <dbReference type="ARBA" id="ARBA00022729"/>
    </source>
</evidence>
<keyword evidence="4" id="KW-0675">Receptor</keyword>
<protein>
    <submittedName>
        <fullName evidence="4">TonB-dependent receptor plug domain-containing protein</fullName>
    </submittedName>
</protein>
<keyword evidence="5" id="KW-1185">Reference proteome</keyword>
<gene>
    <name evidence="4" type="ORF">ISF26_11310</name>
</gene>
<comment type="subcellular location">
    <subcellularLocation>
        <location evidence="2">Cell outer membrane</location>
        <topology evidence="2">Multi-pass membrane protein</topology>
    </subcellularLocation>
</comment>
<dbReference type="Pfam" id="PF07715">
    <property type="entry name" value="Plug"/>
    <property type="match status" value="1"/>
</dbReference>